<dbReference type="AlphaFoldDB" id="A0AB34GYP0"/>
<reference evidence="1 2" key="1">
    <citation type="submission" date="2022-11" db="EMBL/GenBank/DDBJ databases">
        <title>Whole genome sequence of Eschrichtius robustus ER-17-0199.</title>
        <authorList>
            <person name="Bruniche-Olsen A."/>
            <person name="Black A.N."/>
            <person name="Fields C.J."/>
            <person name="Walden K."/>
            <person name="Dewoody J.A."/>
        </authorList>
    </citation>
    <scope>NUCLEOTIDE SEQUENCE [LARGE SCALE GENOMIC DNA]</scope>
    <source>
        <strain evidence="1">ER-17-0199</strain>
        <tissue evidence="1">Blubber</tissue>
    </source>
</reference>
<dbReference type="Proteomes" id="UP001159641">
    <property type="component" value="Unassembled WGS sequence"/>
</dbReference>
<sequence>GKAHESRVNLFSTNLFPPFFLKLALSLHKFRNYPEKCGGGTAPFLTLLLRVALSRLNLPGYCLKCPNQDKFHEIHQRFCSCPSFHQEEVRSADAPPPPPPASFIQSPHRGLPRLAARPEQPLRQAYPPPPPGLVFPSCGGWAWGWGARRVGAQLGPEKSPRLWWDLELSREVAGARR</sequence>
<dbReference type="EMBL" id="JAIQCJ010002046">
    <property type="protein sequence ID" value="KAJ8784561.1"/>
    <property type="molecule type" value="Genomic_DNA"/>
</dbReference>
<organism evidence="1 2">
    <name type="scientific">Eschrichtius robustus</name>
    <name type="common">California gray whale</name>
    <name type="synonym">Eschrichtius gibbosus</name>
    <dbReference type="NCBI Taxonomy" id="9764"/>
    <lineage>
        <taxon>Eukaryota</taxon>
        <taxon>Metazoa</taxon>
        <taxon>Chordata</taxon>
        <taxon>Craniata</taxon>
        <taxon>Vertebrata</taxon>
        <taxon>Euteleostomi</taxon>
        <taxon>Mammalia</taxon>
        <taxon>Eutheria</taxon>
        <taxon>Laurasiatheria</taxon>
        <taxon>Artiodactyla</taxon>
        <taxon>Whippomorpha</taxon>
        <taxon>Cetacea</taxon>
        <taxon>Mysticeti</taxon>
        <taxon>Eschrichtiidae</taxon>
        <taxon>Eschrichtius</taxon>
    </lineage>
</organism>
<keyword evidence="2" id="KW-1185">Reference proteome</keyword>
<name>A0AB34GYP0_ESCRO</name>
<protein>
    <submittedName>
        <fullName evidence="1">Uncharacterized protein</fullName>
    </submittedName>
</protein>
<comment type="caution">
    <text evidence="1">The sequence shown here is derived from an EMBL/GenBank/DDBJ whole genome shotgun (WGS) entry which is preliminary data.</text>
</comment>
<feature type="non-terminal residue" evidence="1">
    <location>
        <position position="1"/>
    </location>
</feature>
<proteinExistence type="predicted"/>
<accession>A0AB34GYP0</accession>
<evidence type="ECO:0000313" key="2">
    <source>
        <dbReference type="Proteomes" id="UP001159641"/>
    </source>
</evidence>
<gene>
    <name evidence="1" type="ORF">J1605_008213</name>
</gene>
<evidence type="ECO:0000313" key="1">
    <source>
        <dbReference type="EMBL" id="KAJ8784561.1"/>
    </source>
</evidence>